<dbReference type="PROSITE" id="PS50929">
    <property type="entry name" value="ABC_TM1F"/>
    <property type="match status" value="1"/>
</dbReference>
<dbReference type="Gene3D" id="3.40.50.300">
    <property type="entry name" value="P-loop containing nucleotide triphosphate hydrolases"/>
    <property type="match status" value="1"/>
</dbReference>
<evidence type="ECO:0000313" key="11">
    <source>
        <dbReference type="EMBL" id="HIU59943.1"/>
    </source>
</evidence>
<dbReference type="Pfam" id="PF00005">
    <property type="entry name" value="ABC_tran"/>
    <property type="match status" value="1"/>
</dbReference>
<feature type="transmembrane region" description="Helical" evidence="8">
    <location>
        <begin position="275"/>
        <end position="292"/>
    </location>
</feature>
<evidence type="ECO:0000256" key="8">
    <source>
        <dbReference type="SAM" id="Phobius"/>
    </source>
</evidence>
<dbReference type="SMART" id="SM00382">
    <property type="entry name" value="AAA"/>
    <property type="match status" value="1"/>
</dbReference>
<dbReference type="SUPFAM" id="SSF52540">
    <property type="entry name" value="P-loop containing nucleoside triphosphate hydrolases"/>
    <property type="match status" value="1"/>
</dbReference>
<evidence type="ECO:0000256" key="3">
    <source>
        <dbReference type="ARBA" id="ARBA00022692"/>
    </source>
</evidence>
<keyword evidence="3 8" id="KW-0812">Transmembrane</keyword>
<dbReference type="CDD" id="cd18778">
    <property type="entry name" value="ABC_6TM_exporter_like"/>
    <property type="match status" value="1"/>
</dbReference>
<feature type="transmembrane region" description="Helical" evidence="8">
    <location>
        <begin position="16"/>
        <end position="35"/>
    </location>
</feature>
<dbReference type="AlphaFoldDB" id="A0A9D1MH56"/>
<dbReference type="Proteomes" id="UP000824094">
    <property type="component" value="Unassembled WGS sequence"/>
</dbReference>
<name>A0A9D1MH56_9FIRM</name>
<dbReference type="PROSITE" id="PS00211">
    <property type="entry name" value="ABC_TRANSPORTER_1"/>
    <property type="match status" value="1"/>
</dbReference>
<feature type="transmembrane region" description="Helical" evidence="8">
    <location>
        <begin position="248"/>
        <end position="269"/>
    </location>
</feature>
<evidence type="ECO:0000259" key="9">
    <source>
        <dbReference type="PROSITE" id="PS50893"/>
    </source>
</evidence>
<evidence type="ECO:0000256" key="2">
    <source>
        <dbReference type="ARBA" id="ARBA00022448"/>
    </source>
</evidence>
<keyword evidence="7 8" id="KW-0472">Membrane</keyword>
<keyword evidence="2" id="KW-0813">Transport</keyword>
<evidence type="ECO:0000256" key="7">
    <source>
        <dbReference type="ARBA" id="ARBA00023136"/>
    </source>
</evidence>
<dbReference type="GO" id="GO:0140359">
    <property type="term" value="F:ABC-type transporter activity"/>
    <property type="evidence" value="ECO:0007669"/>
    <property type="project" value="InterPro"/>
</dbReference>
<comment type="caution">
    <text evidence="11">The sequence shown here is derived from an EMBL/GenBank/DDBJ whole genome shotgun (WGS) entry which is preliminary data.</text>
</comment>
<reference evidence="11" key="2">
    <citation type="journal article" date="2021" name="PeerJ">
        <title>Extensive microbial diversity within the chicken gut microbiome revealed by metagenomics and culture.</title>
        <authorList>
            <person name="Gilroy R."/>
            <person name="Ravi A."/>
            <person name="Getino M."/>
            <person name="Pursley I."/>
            <person name="Horton D.L."/>
            <person name="Alikhan N.F."/>
            <person name="Baker D."/>
            <person name="Gharbi K."/>
            <person name="Hall N."/>
            <person name="Watson M."/>
            <person name="Adriaenssens E.M."/>
            <person name="Foster-Nyarko E."/>
            <person name="Jarju S."/>
            <person name="Secka A."/>
            <person name="Antonio M."/>
            <person name="Oren A."/>
            <person name="Chaudhuri R.R."/>
            <person name="La Ragione R."/>
            <person name="Hildebrand F."/>
            <person name="Pallen M.J."/>
        </authorList>
    </citation>
    <scope>NUCLEOTIDE SEQUENCE</scope>
    <source>
        <strain evidence="11">18911</strain>
    </source>
</reference>
<dbReference type="PANTHER" id="PTHR24221">
    <property type="entry name" value="ATP-BINDING CASSETTE SUB-FAMILY B"/>
    <property type="match status" value="1"/>
</dbReference>
<evidence type="ECO:0000256" key="1">
    <source>
        <dbReference type="ARBA" id="ARBA00004651"/>
    </source>
</evidence>
<organism evidence="11 12">
    <name type="scientific">Candidatus Stercoripulliclostridium merdigallinarum</name>
    <dbReference type="NCBI Taxonomy" id="2840951"/>
    <lineage>
        <taxon>Bacteria</taxon>
        <taxon>Bacillati</taxon>
        <taxon>Bacillota</taxon>
        <taxon>Clostridia</taxon>
        <taxon>Eubacteriales</taxon>
        <taxon>Candidatus Stercoripulliclostridium</taxon>
    </lineage>
</organism>
<feature type="transmembrane region" description="Helical" evidence="8">
    <location>
        <begin position="161"/>
        <end position="179"/>
    </location>
</feature>
<evidence type="ECO:0000256" key="5">
    <source>
        <dbReference type="ARBA" id="ARBA00022840"/>
    </source>
</evidence>
<comment type="subcellular location">
    <subcellularLocation>
        <location evidence="1">Cell membrane</location>
        <topology evidence="1">Multi-pass membrane protein</topology>
    </subcellularLocation>
</comment>
<dbReference type="GO" id="GO:0005524">
    <property type="term" value="F:ATP binding"/>
    <property type="evidence" value="ECO:0007669"/>
    <property type="project" value="UniProtKB-KW"/>
</dbReference>
<dbReference type="InterPro" id="IPR003439">
    <property type="entry name" value="ABC_transporter-like_ATP-bd"/>
</dbReference>
<dbReference type="InterPro" id="IPR011527">
    <property type="entry name" value="ABC1_TM_dom"/>
</dbReference>
<evidence type="ECO:0000256" key="6">
    <source>
        <dbReference type="ARBA" id="ARBA00022989"/>
    </source>
</evidence>
<gene>
    <name evidence="11" type="ORF">IAB05_00975</name>
</gene>
<dbReference type="GO" id="GO:0016887">
    <property type="term" value="F:ATP hydrolysis activity"/>
    <property type="evidence" value="ECO:0007669"/>
    <property type="project" value="InterPro"/>
</dbReference>
<keyword evidence="5 11" id="KW-0067">ATP-binding</keyword>
<feature type="domain" description="ABC transmembrane type-1" evidence="10">
    <location>
        <begin position="19"/>
        <end position="304"/>
    </location>
</feature>
<dbReference type="InterPro" id="IPR036640">
    <property type="entry name" value="ABC1_TM_sf"/>
</dbReference>
<keyword evidence="4" id="KW-0547">Nucleotide-binding</keyword>
<accession>A0A9D1MH56</accession>
<feature type="domain" description="ABC transporter" evidence="9">
    <location>
        <begin position="338"/>
        <end position="572"/>
    </location>
</feature>
<dbReference type="FunFam" id="3.40.50.300:FF:000287">
    <property type="entry name" value="Multidrug ABC transporter ATP-binding protein"/>
    <property type="match status" value="1"/>
</dbReference>
<dbReference type="InterPro" id="IPR017871">
    <property type="entry name" value="ABC_transporter-like_CS"/>
</dbReference>
<feature type="transmembrane region" description="Helical" evidence="8">
    <location>
        <begin position="55"/>
        <end position="75"/>
    </location>
</feature>
<dbReference type="PROSITE" id="PS50893">
    <property type="entry name" value="ABC_TRANSPORTER_2"/>
    <property type="match status" value="1"/>
</dbReference>
<feature type="transmembrane region" description="Helical" evidence="8">
    <location>
        <begin position="131"/>
        <end position="155"/>
    </location>
</feature>
<evidence type="ECO:0000256" key="4">
    <source>
        <dbReference type="ARBA" id="ARBA00022741"/>
    </source>
</evidence>
<protein>
    <submittedName>
        <fullName evidence="11">ABC transporter ATP-binding protein</fullName>
    </submittedName>
</protein>
<dbReference type="Pfam" id="PF00664">
    <property type="entry name" value="ABC_membrane"/>
    <property type="match status" value="1"/>
</dbReference>
<dbReference type="PANTHER" id="PTHR24221:SF640">
    <property type="entry name" value="MULTIDRUG EXPORT ATP-BINDING_PERMEASE PROTEIN YGAD-RELATED"/>
    <property type="match status" value="1"/>
</dbReference>
<dbReference type="GO" id="GO:0005886">
    <property type="term" value="C:plasma membrane"/>
    <property type="evidence" value="ECO:0007669"/>
    <property type="project" value="UniProtKB-SubCell"/>
</dbReference>
<dbReference type="Gene3D" id="1.20.1560.10">
    <property type="entry name" value="ABC transporter type 1, transmembrane domain"/>
    <property type="match status" value="1"/>
</dbReference>
<dbReference type="EMBL" id="DVNF01000035">
    <property type="protein sequence ID" value="HIU59943.1"/>
    <property type="molecule type" value="Genomic_DNA"/>
</dbReference>
<sequence>MKVFIKLSKEIMQYKLYYIVGITAVILATLTSLTAPSLLSEMTGIVSAGVGSAELRRILILAAWLAGLYLLKWLMRFVSTYMLHIAAWRLADGTRIKLYDRIQQSSLDYLENRQSGELLARVITDVDKLELLYAHVIPEFITNGLTFAGVMGVLLYMNWKLALVTAIIIPLVAAACVFYSKKVRPNFKSAQKLIGNISAEVQDNIQGIREVQSFGQQQREHADVKERTDKHTKAILKALKASGIFHPLIEFLSSLGTVAVVAVGGYLAYTGGVDVSEVVAFLLYLSLLFTPMEGMARLMENAEQALAAGERILEVLEAPITVTDLPGAVDIGNSQGKISFENVSFAYGDGKEILKHIDFTVNPGKTVALVGATGAGKTTITKLISRFYDPTEGVIKLDDRNIKEITLESLRRNISPVLQDTFLFTGTVAENIAYAKPEATMNEIVAAATKARIHDDIMEMPDGYNTTVGERGMKLSGGQKQRLQIARAILRESPIIILDEATSSVDTATESKIQQTLNALAGDHTVIVIAHRLSTIVGADEILVLQEGTIVERGSHAELLAANGLYKSLYDKSINQ</sequence>
<dbReference type="SUPFAM" id="SSF90123">
    <property type="entry name" value="ABC transporter transmembrane region"/>
    <property type="match status" value="1"/>
</dbReference>
<proteinExistence type="predicted"/>
<dbReference type="InterPro" id="IPR027417">
    <property type="entry name" value="P-loop_NTPase"/>
</dbReference>
<reference evidence="11" key="1">
    <citation type="submission" date="2020-10" db="EMBL/GenBank/DDBJ databases">
        <authorList>
            <person name="Gilroy R."/>
        </authorList>
    </citation>
    <scope>NUCLEOTIDE SEQUENCE</scope>
    <source>
        <strain evidence="11">18911</strain>
    </source>
</reference>
<keyword evidence="6 8" id="KW-1133">Transmembrane helix</keyword>
<evidence type="ECO:0000259" key="10">
    <source>
        <dbReference type="PROSITE" id="PS50929"/>
    </source>
</evidence>
<evidence type="ECO:0000313" key="12">
    <source>
        <dbReference type="Proteomes" id="UP000824094"/>
    </source>
</evidence>
<dbReference type="InterPro" id="IPR003593">
    <property type="entry name" value="AAA+_ATPase"/>
</dbReference>
<dbReference type="InterPro" id="IPR039421">
    <property type="entry name" value="Type_1_exporter"/>
</dbReference>